<reference evidence="2" key="1">
    <citation type="journal article" date="2020" name="Stud. Mycol.">
        <title>101 Dothideomycetes genomes: a test case for predicting lifestyles and emergence of pathogens.</title>
        <authorList>
            <person name="Haridas S."/>
            <person name="Albert R."/>
            <person name="Binder M."/>
            <person name="Bloem J."/>
            <person name="Labutti K."/>
            <person name="Salamov A."/>
            <person name="Andreopoulos B."/>
            <person name="Baker S."/>
            <person name="Barry K."/>
            <person name="Bills G."/>
            <person name="Bluhm B."/>
            <person name="Cannon C."/>
            <person name="Castanera R."/>
            <person name="Culley D."/>
            <person name="Daum C."/>
            <person name="Ezra D."/>
            <person name="Gonzalez J."/>
            <person name="Henrissat B."/>
            <person name="Kuo A."/>
            <person name="Liang C."/>
            <person name="Lipzen A."/>
            <person name="Lutzoni F."/>
            <person name="Magnuson J."/>
            <person name="Mondo S."/>
            <person name="Nolan M."/>
            <person name="Ohm R."/>
            <person name="Pangilinan J."/>
            <person name="Park H.-J."/>
            <person name="Ramirez L."/>
            <person name="Alfaro M."/>
            <person name="Sun H."/>
            <person name="Tritt A."/>
            <person name="Yoshinaga Y."/>
            <person name="Zwiers L.-H."/>
            <person name="Turgeon B."/>
            <person name="Goodwin S."/>
            <person name="Spatafora J."/>
            <person name="Crous P."/>
            <person name="Grigoriev I."/>
        </authorList>
    </citation>
    <scope>NUCLEOTIDE SEQUENCE</scope>
    <source>
        <strain evidence="2">CBS 125425</strain>
    </source>
</reference>
<dbReference type="Proteomes" id="UP000799444">
    <property type="component" value="Unassembled WGS sequence"/>
</dbReference>
<sequence length="58" mass="5842">MDSSLQPWSHLGGGVTLAADGARQPASDRESSTVLSSLVGGKGKLHASASAPTQQQPL</sequence>
<evidence type="ECO:0000313" key="3">
    <source>
        <dbReference type="Proteomes" id="UP000799444"/>
    </source>
</evidence>
<dbReference type="EMBL" id="ML996111">
    <property type="protein sequence ID" value="KAF2738076.1"/>
    <property type="molecule type" value="Genomic_DNA"/>
</dbReference>
<feature type="region of interest" description="Disordered" evidence="1">
    <location>
        <begin position="1"/>
        <end position="58"/>
    </location>
</feature>
<protein>
    <submittedName>
        <fullName evidence="2">Uncharacterized protein</fullName>
    </submittedName>
</protein>
<evidence type="ECO:0000256" key="1">
    <source>
        <dbReference type="SAM" id="MobiDB-lite"/>
    </source>
</evidence>
<evidence type="ECO:0000313" key="2">
    <source>
        <dbReference type="EMBL" id="KAF2738076.1"/>
    </source>
</evidence>
<dbReference type="AlphaFoldDB" id="A0A9P4V630"/>
<accession>A0A9P4V630</accession>
<name>A0A9P4V630_9PLEO</name>
<comment type="caution">
    <text evidence="2">The sequence shown here is derived from an EMBL/GenBank/DDBJ whole genome shotgun (WGS) entry which is preliminary data.</text>
</comment>
<proteinExistence type="predicted"/>
<gene>
    <name evidence="2" type="ORF">EJ04DRAFT_509760</name>
</gene>
<keyword evidence="3" id="KW-1185">Reference proteome</keyword>
<organism evidence="2 3">
    <name type="scientific">Polyplosphaeria fusca</name>
    <dbReference type="NCBI Taxonomy" id="682080"/>
    <lineage>
        <taxon>Eukaryota</taxon>
        <taxon>Fungi</taxon>
        <taxon>Dikarya</taxon>
        <taxon>Ascomycota</taxon>
        <taxon>Pezizomycotina</taxon>
        <taxon>Dothideomycetes</taxon>
        <taxon>Pleosporomycetidae</taxon>
        <taxon>Pleosporales</taxon>
        <taxon>Tetraplosphaeriaceae</taxon>
        <taxon>Polyplosphaeria</taxon>
    </lineage>
</organism>